<gene>
    <name evidence="1" type="ORF">PMG11_10132</name>
</gene>
<organism evidence="1 2">
    <name type="scientific">Penicillium brasilianum</name>
    <dbReference type="NCBI Taxonomy" id="104259"/>
    <lineage>
        <taxon>Eukaryota</taxon>
        <taxon>Fungi</taxon>
        <taxon>Dikarya</taxon>
        <taxon>Ascomycota</taxon>
        <taxon>Pezizomycotina</taxon>
        <taxon>Eurotiomycetes</taxon>
        <taxon>Eurotiomycetidae</taxon>
        <taxon>Eurotiales</taxon>
        <taxon>Aspergillaceae</taxon>
        <taxon>Penicillium</taxon>
    </lineage>
</organism>
<dbReference type="OrthoDB" id="3350591at2759"/>
<dbReference type="AlphaFoldDB" id="A0A0F7U2P7"/>
<dbReference type="PANTHER" id="PTHR38797">
    <property type="entry name" value="NUCLEAR PORE COMPLEX PROTEIN NUP85-RELATED"/>
    <property type="match status" value="1"/>
</dbReference>
<name>A0A0F7U2P7_PENBI</name>
<dbReference type="InterPro" id="IPR053204">
    <property type="entry name" value="Oxopyrrolidines_Biosynth-assoc"/>
</dbReference>
<evidence type="ECO:0000313" key="2">
    <source>
        <dbReference type="Proteomes" id="UP000042958"/>
    </source>
</evidence>
<accession>A0A0F7U2P7</accession>
<dbReference type="STRING" id="104259.A0A0F7U2P7"/>
<dbReference type="Proteomes" id="UP000042958">
    <property type="component" value="Unassembled WGS sequence"/>
</dbReference>
<evidence type="ECO:0000313" key="1">
    <source>
        <dbReference type="EMBL" id="CEJ61602.1"/>
    </source>
</evidence>
<dbReference type="InterPro" id="IPR022085">
    <property type="entry name" value="OpdG"/>
</dbReference>
<keyword evidence="2" id="KW-1185">Reference proteome</keyword>
<proteinExistence type="predicted"/>
<dbReference type="PANTHER" id="PTHR38797:SF4">
    <property type="entry name" value="NUCLEAR PORE COMPLEX PROTEIN NUP85"/>
    <property type="match status" value="1"/>
</dbReference>
<protein>
    <submittedName>
        <fullName evidence="1">Uncharacterized protein</fullName>
    </submittedName>
</protein>
<dbReference type="EMBL" id="CDHK01000011">
    <property type="protein sequence ID" value="CEJ61602.1"/>
    <property type="molecule type" value="Genomic_DNA"/>
</dbReference>
<dbReference type="Pfam" id="PF12311">
    <property type="entry name" value="DUF3632"/>
    <property type="match status" value="1"/>
</dbReference>
<reference evidence="2" key="1">
    <citation type="journal article" date="2015" name="Genome Announc.">
        <title>Draft genome sequence of the fungus Penicillium brasilianum MG11.</title>
        <authorList>
            <person name="Horn F."/>
            <person name="Linde J."/>
            <person name="Mattern D.J."/>
            <person name="Walther G."/>
            <person name="Guthke R."/>
            <person name="Brakhage A.A."/>
            <person name="Valiante V."/>
        </authorList>
    </citation>
    <scope>NUCLEOTIDE SEQUENCE [LARGE SCALE GENOMIC DNA]</scope>
    <source>
        <strain evidence="2">MG11</strain>
    </source>
</reference>
<sequence>MHNSDSDEIETRPDGGLELGNTSMNTLEVVEGCLFSILVGMLGGDSYVLPTSAAQQINALFLQCWDNNTDSAYEIRENFLKLLWHMVITLIEQTPHTYAAQRTMVHLILELQKIPEDEARIASGNLILPWKQLCGLNSSMEDYLRYNGIFGRFVDAQAVESWTNLHAFTATLFGRGLMHWRYIGIMVFHDTLEQNSTGKNQEANIQAMAQWIRHAGEAMFLTLRQREPISDLHGVGTTGELYWGEAGFCPERWSFWIKQVFKLAQVAPEHLRPLVLSSAHRMVDISVLGAASLM</sequence>